<keyword evidence="3" id="KW-1185">Reference proteome</keyword>
<dbReference type="Proteomes" id="UP000000269">
    <property type="component" value="Chromosome"/>
</dbReference>
<accession>A8MK31</accession>
<keyword evidence="1" id="KW-0472">Membrane</keyword>
<keyword evidence="1" id="KW-0812">Transmembrane</keyword>
<gene>
    <name evidence="2" type="ordered locus">Clos_2632</name>
</gene>
<dbReference type="KEGG" id="aoe:Clos_2632"/>
<dbReference type="eggNOG" id="COG2919">
    <property type="taxonomic scope" value="Bacteria"/>
</dbReference>
<reference evidence="3" key="1">
    <citation type="submission" date="2007-10" db="EMBL/GenBank/DDBJ databases">
        <title>Complete genome of Alkaliphilus oremlandii OhILAs.</title>
        <authorList>
            <person name="Copeland A."/>
            <person name="Lucas S."/>
            <person name="Lapidus A."/>
            <person name="Barry K."/>
            <person name="Detter J.C."/>
            <person name="Glavina del Rio T."/>
            <person name="Hammon N."/>
            <person name="Israni S."/>
            <person name="Dalin E."/>
            <person name="Tice H."/>
            <person name="Pitluck S."/>
            <person name="Chain P."/>
            <person name="Malfatti S."/>
            <person name="Shin M."/>
            <person name="Vergez L."/>
            <person name="Schmutz J."/>
            <person name="Larimer F."/>
            <person name="Land M."/>
            <person name="Hauser L."/>
            <person name="Kyrpides N."/>
            <person name="Mikhailova N."/>
            <person name="Stolz J.F."/>
            <person name="Dawson A."/>
            <person name="Fisher E."/>
            <person name="Crable B."/>
            <person name="Perera E."/>
            <person name="Lisak J."/>
            <person name="Ranganathan M."/>
            <person name="Basu P."/>
            <person name="Richardson P."/>
        </authorList>
    </citation>
    <scope>NUCLEOTIDE SEQUENCE [LARGE SCALE GENOMIC DNA]</scope>
    <source>
        <strain evidence="3">OhILAs</strain>
    </source>
</reference>
<name>A8MK31_ALKOO</name>
<dbReference type="Pfam" id="PF04977">
    <property type="entry name" value="DivIC"/>
    <property type="match status" value="1"/>
</dbReference>
<dbReference type="InterPro" id="IPR007060">
    <property type="entry name" value="FtsL/DivIC"/>
</dbReference>
<dbReference type="OrthoDB" id="14319at2"/>
<dbReference type="STRING" id="350688.Clos_2632"/>
<dbReference type="EMBL" id="CP000853">
    <property type="protein sequence ID" value="ABW20163.1"/>
    <property type="molecule type" value="Genomic_DNA"/>
</dbReference>
<dbReference type="RefSeq" id="WP_012160470.1">
    <property type="nucleotide sequence ID" value="NC_009922.1"/>
</dbReference>
<feature type="transmembrane region" description="Helical" evidence="1">
    <location>
        <begin position="13"/>
        <end position="31"/>
    </location>
</feature>
<keyword evidence="1" id="KW-1133">Transmembrane helix</keyword>
<sequence>MAKSKRRINYGKLVFRSLFIFAIAYFSLTFYDQYKEMQDLQGRELILNQSLEKLQGEVDSLKVQIENSNTDEHIEKIAREHLRMVKNGEKIFVDLNKTQK</sequence>
<evidence type="ECO:0000313" key="2">
    <source>
        <dbReference type="EMBL" id="ABW20163.1"/>
    </source>
</evidence>
<evidence type="ECO:0000313" key="3">
    <source>
        <dbReference type="Proteomes" id="UP000000269"/>
    </source>
</evidence>
<dbReference type="AlphaFoldDB" id="A8MK31"/>
<proteinExistence type="predicted"/>
<evidence type="ECO:0000256" key="1">
    <source>
        <dbReference type="SAM" id="Phobius"/>
    </source>
</evidence>
<protein>
    <submittedName>
        <fullName evidence="2">Septum formation initiator</fullName>
    </submittedName>
</protein>
<dbReference type="HOGENOM" id="CLU_134863_4_1_9"/>
<organism evidence="2 3">
    <name type="scientific">Alkaliphilus oremlandii (strain OhILAs)</name>
    <name type="common">Clostridium oremlandii (strain OhILAs)</name>
    <dbReference type="NCBI Taxonomy" id="350688"/>
    <lineage>
        <taxon>Bacteria</taxon>
        <taxon>Bacillati</taxon>
        <taxon>Bacillota</taxon>
        <taxon>Clostridia</taxon>
        <taxon>Peptostreptococcales</taxon>
        <taxon>Natronincolaceae</taxon>
        <taxon>Alkaliphilus</taxon>
    </lineage>
</organism>